<reference evidence="1 2" key="1">
    <citation type="submission" date="2023-01" db="EMBL/GenBank/DDBJ databases">
        <title>Novel species of the genus Asticcacaulis isolated from rivers.</title>
        <authorList>
            <person name="Lu H."/>
        </authorList>
    </citation>
    <scope>NUCLEOTIDE SEQUENCE [LARGE SCALE GENOMIC DNA]</scope>
    <source>
        <strain evidence="1 2">BYS171W</strain>
    </source>
</reference>
<dbReference type="RefSeq" id="WP_272746688.1">
    <property type="nucleotide sequence ID" value="NZ_JAQQKX010000001.1"/>
</dbReference>
<comment type="caution">
    <text evidence="1">The sequence shown here is derived from an EMBL/GenBank/DDBJ whole genome shotgun (WGS) entry which is preliminary data.</text>
</comment>
<gene>
    <name evidence="1" type="ORF">PQU92_02790</name>
</gene>
<dbReference type="SUPFAM" id="SSF140736">
    <property type="entry name" value="Rv1873-like"/>
    <property type="match status" value="1"/>
</dbReference>
<dbReference type="InterPro" id="IPR014937">
    <property type="entry name" value="DUF1810"/>
</dbReference>
<evidence type="ECO:0000313" key="1">
    <source>
        <dbReference type="EMBL" id="MDC7682185.1"/>
    </source>
</evidence>
<name>A0ABT5HQ40_9CAUL</name>
<dbReference type="Proteomes" id="UP001214854">
    <property type="component" value="Unassembled WGS sequence"/>
</dbReference>
<protein>
    <submittedName>
        <fullName evidence="1">DUF1810 family protein</fullName>
    </submittedName>
</protein>
<dbReference type="Pfam" id="PF08837">
    <property type="entry name" value="DUF1810"/>
    <property type="match status" value="1"/>
</dbReference>
<dbReference type="InterPro" id="IPR036287">
    <property type="entry name" value="Rv1873-like_sf"/>
</dbReference>
<sequence length="114" mass="12322">MLKTHKLQRNLVNPVFADILSPAGETLNLYQPTAPGHAVAPAISSAVEKRNTVPSDLLHLFGSPDDLKFRSSLTLFAQVANPDAPYSGIFQEALIRRFGAEPDPKTVALIARMG</sequence>
<evidence type="ECO:0000313" key="2">
    <source>
        <dbReference type="Proteomes" id="UP001214854"/>
    </source>
</evidence>
<dbReference type="EMBL" id="JAQQKX010000001">
    <property type="protein sequence ID" value="MDC7682185.1"/>
    <property type="molecule type" value="Genomic_DNA"/>
</dbReference>
<keyword evidence="2" id="KW-1185">Reference proteome</keyword>
<proteinExistence type="predicted"/>
<accession>A0ABT5HQ40</accession>
<dbReference type="Gene3D" id="1.25.40.380">
    <property type="entry name" value="Protein of unknown function DUF1810"/>
    <property type="match status" value="1"/>
</dbReference>
<organism evidence="1 2">
    <name type="scientific">Asticcacaulis aquaticus</name>
    <dbReference type="NCBI Taxonomy" id="2984212"/>
    <lineage>
        <taxon>Bacteria</taxon>
        <taxon>Pseudomonadati</taxon>
        <taxon>Pseudomonadota</taxon>
        <taxon>Alphaproteobacteria</taxon>
        <taxon>Caulobacterales</taxon>
        <taxon>Caulobacteraceae</taxon>
        <taxon>Asticcacaulis</taxon>
    </lineage>
</organism>